<proteinExistence type="predicted"/>
<protein>
    <submittedName>
        <fullName evidence="1">DUF3800 domain-containing protein</fullName>
    </submittedName>
</protein>
<dbReference type="Proteomes" id="UP000371041">
    <property type="component" value="Chromosome"/>
</dbReference>
<gene>
    <name evidence="1" type="ORF">GIY23_19585</name>
</gene>
<dbReference type="EMBL" id="CP045929">
    <property type="protein sequence ID" value="QGK71418.1"/>
    <property type="molecule type" value="Genomic_DNA"/>
</dbReference>
<sequence>MSTRLFYVDDSGSEQTGIAVYGWVELAVPDWNGVLRGWLDFRHELYSTLGIPADYELHATKFVGGRGRPTGTAWDEVKSHRAVVMGQALRVLAWLPGLSVGAVYRPTPPGTKYYLSKAHAYAELIRRLDARLGADHEHGLLIMDGDGTDPTYRLAHRELKLDTRQLIEDPLFEGSHHSQWVQMADLVAYTAYMHLARIPTKERTWGWWRDFLAAAAVTGPNPQNLHDPQ</sequence>
<accession>A0A5Q3QA28</accession>
<dbReference type="RefSeq" id="WP_154077994.1">
    <property type="nucleotide sequence ID" value="NZ_CP045929.1"/>
</dbReference>
<evidence type="ECO:0000313" key="1">
    <source>
        <dbReference type="EMBL" id="QGK71418.1"/>
    </source>
</evidence>
<dbReference type="KEGG" id="sace:GIY23_19585"/>
<keyword evidence="2" id="KW-1185">Reference proteome</keyword>
<dbReference type="AlphaFoldDB" id="A0A5Q3QA28"/>
<reference evidence="2" key="1">
    <citation type="submission" date="2019-11" db="EMBL/GenBank/DDBJ databases">
        <title>The complete genome sequence of Saccharopolyspora sp. E2A.</title>
        <authorList>
            <person name="Zhang G."/>
        </authorList>
    </citation>
    <scope>NUCLEOTIDE SEQUENCE [LARGE SCALE GENOMIC DNA]</scope>
    <source>
        <strain evidence="2">E2A</strain>
    </source>
</reference>
<dbReference type="InterPro" id="IPR024524">
    <property type="entry name" value="DUF3800"/>
</dbReference>
<name>A0A5Q3QA28_9PSEU</name>
<organism evidence="1 2">
    <name type="scientific">Allosaccharopolyspora coralli</name>
    <dbReference type="NCBI Taxonomy" id="2665642"/>
    <lineage>
        <taxon>Bacteria</taxon>
        <taxon>Bacillati</taxon>
        <taxon>Actinomycetota</taxon>
        <taxon>Actinomycetes</taxon>
        <taxon>Pseudonocardiales</taxon>
        <taxon>Pseudonocardiaceae</taxon>
        <taxon>Allosaccharopolyspora</taxon>
    </lineage>
</organism>
<evidence type="ECO:0000313" key="2">
    <source>
        <dbReference type="Proteomes" id="UP000371041"/>
    </source>
</evidence>
<dbReference type="Pfam" id="PF12686">
    <property type="entry name" value="DUF3800"/>
    <property type="match status" value="1"/>
</dbReference>